<sequence length="767" mass="83519">MNARSTILLLLLTGLQPQLTCAETTLVGSHVQWLSVSVNQAQSPGLYAVQVAGTEIGLKQQDLRTLGIGPASSKLPQGEWVKLSDIPGISATFDALNQQLFLSARMAALSRRQYLENQPHDVQPGMPTTDTRLGHLTLGYSLNATHSTGYQYACAQTSLTSSGWLPGTLYSSFNSRVAENPQETQDRTTRLMTAWQLDDSQHQISLTLGDAITSGVSWSRQVRFGGIHLARNFQLTPQLNTSPRAEYSSTAVLPSTVDLYIDGLKQSSQQVVPGQYILATQPTFTGNGQADIVITDINGQRKVVSLDLYGAPQMLAAGLSSGTLDVGWMRQNYSLNSNDYAAKPMLDAGWRYGVNNTLTLALHTEQQRAARNAGVGAYWLPSPWVGVLSAHIAVSHSLTAPGKQWGVGWQWNGRGYAFSASTTLRENTFTDIASTSGAVAARRSDAVWASTRLGPLGQLGMGWVRQHTAGNDEQYLNASWSKTFSHGVNTNITWTRDIAGRDSQINFTLAVPFGFHDQVSVQSSGSRQQWRYRHQADNDQGGWSWDAGQSNGYQQYHYADVGNLNRYGEWHLGINKAETETSGWLTGEGSLTLLRGHIYAMRQSHQGVALVSSNGIPSVPVYQENRLAGRTDDKGWLLLTELPGYHTSKISIDPLKLPASVLTPVTERYISPGTGQVVLVDFGMKEALSVVARLVDAHGAPLPLGSQVRIKGDSTTKSVARDGMIWLENPTLPAELEVTTNQHRCHARLPARPAGQAYLQPGNILCQ</sequence>
<dbReference type="PANTHER" id="PTHR30451">
    <property type="entry name" value="OUTER MEMBRANE USHER PROTEIN"/>
    <property type="match status" value="1"/>
</dbReference>
<protein>
    <recommendedName>
        <fullName evidence="3">Porin</fullName>
    </recommendedName>
</protein>
<comment type="caution">
    <text evidence="1">The sequence shown here is derived from an EMBL/GenBank/DDBJ whole genome shotgun (WGS) entry which is preliminary data.</text>
</comment>
<dbReference type="InterPro" id="IPR042186">
    <property type="entry name" value="FimD_plug_dom"/>
</dbReference>
<dbReference type="GO" id="GO:0009297">
    <property type="term" value="P:pilus assembly"/>
    <property type="evidence" value="ECO:0007669"/>
    <property type="project" value="InterPro"/>
</dbReference>
<organism evidence="1 2">
    <name type="scientific">Mangrovibacter phragmitis</name>
    <dbReference type="NCBI Taxonomy" id="1691903"/>
    <lineage>
        <taxon>Bacteria</taxon>
        <taxon>Pseudomonadati</taxon>
        <taxon>Pseudomonadota</taxon>
        <taxon>Gammaproteobacteria</taxon>
        <taxon>Enterobacterales</taxon>
        <taxon>Enterobacteriaceae</taxon>
        <taxon>Mangrovibacter</taxon>
    </lineage>
</organism>
<evidence type="ECO:0008006" key="3">
    <source>
        <dbReference type="Google" id="ProtNLM"/>
    </source>
</evidence>
<accession>A0A1B7L191</accession>
<dbReference type="GO" id="GO:0009279">
    <property type="term" value="C:cell outer membrane"/>
    <property type="evidence" value="ECO:0007669"/>
    <property type="project" value="TreeGrafter"/>
</dbReference>
<gene>
    <name evidence="1" type="ORF">A9B99_11865</name>
</gene>
<dbReference type="STRING" id="1691903.A9B99_11865"/>
<evidence type="ECO:0000313" key="1">
    <source>
        <dbReference type="EMBL" id="OAT76134.1"/>
    </source>
</evidence>
<evidence type="ECO:0000313" key="2">
    <source>
        <dbReference type="Proteomes" id="UP000078225"/>
    </source>
</evidence>
<dbReference type="OrthoDB" id="8587at2"/>
<dbReference type="Pfam" id="PF00577">
    <property type="entry name" value="Usher"/>
    <property type="match status" value="1"/>
</dbReference>
<dbReference type="EMBL" id="LYRP01000033">
    <property type="protein sequence ID" value="OAT76134.1"/>
    <property type="molecule type" value="Genomic_DNA"/>
</dbReference>
<reference evidence="2" key="1">
    <citation type="submission" date="2016-05" db="EMBL/GenBank/DDBJ databases">
        <authorList>
            <person name="Behera P."/>
            <person name="Vaishampayan P."/>
            <person name="Singh N."/>
            <person name="Raina V."/>
            <person name="Suar M."/>
            <person name="Pattnaik A."/>
            <person name="Rastogi G."/>
        </authorList>
    </citation>
    <scope>NUCLEOTIDE SEQUENCE [LARGE SCALE GENOMIC DNA]</scope>
    <source>
        <strain evidence="2">MP23</strain>
    </source>
</reference>
<dbReference type="Gene3D" id="2.60.40.2610">
    <property type="entry name" value="Outer membrane usher protein FimD, plug domain"/>
    <property type="match status" value="1"/>
</dbReference>
<proteinExistence type="predicted"/>
<dbReference type="GO" id="GO:0015473">
    <property type="term" value="F:fimbrial usher porin activity"/>
    <property type="evidence" value="ECO:0007669"/>
    <property type="project" value="InterPro"/>
</dbReference>
<dbReference type="Gene3D" id="2.60.40.3110">
    <property type="match status" value="1"/>
</dbReference>
<dbReference type="InterPro" id="IPR000015">
    <property type="entry name" value="Fimb_usher"/>
</dbReference>
<dbReference type="Gene3D" id="2.60.40.2070">
    <property type="match status" value="1"/>
</dbReference>
<keyword evidence="2" id="KW-1185">Reference proteome</keyword>
<dbReference type="PANTHER" id="PTHR30451:SF5">
    <property type="entry name" value="SLR0019 PROTEIN"/>
    <property type="match status" value="1"/>
</dbReference>
<dbReference type="InterPro" id="IPR043142">
    <property type="entry name" value="PapC-like_C_sf"/>
</dbReference>
<name>A0A1B7L191_9ENTR</name>
<dbReference type="Proteomes" id="UP000078225">
    <property type="component" value="Unassembled WGS sequence"/>
</dbReference>
<dbReference type="AlphaFoldDB" id="A0A1B7L191"/>